<accession>A0A168A158</accession>
<evidence type="ECO:0000259" key="5">
    <source>
        <dbReference type="SMART" id="SM00829"/>
    </source>
</evidence>
<dbReference type="InterPro" id="IPR011032">
    <property type="entry name" value="GroES-like_sf"/>
</dbReference>
<dbReference type="NCBIfam" id="TIGR02824">
    <property type="entry name" value="quinone_pig3"/>
    <property type="match status" value="1"/>
</dbReference>
<keyword evidence="2" id="KW-0521">NADP</keyword>
<reference evidence="6 7" key="1">
    <citation type="journal article" date="2016" name="Genome Biol. Evol.">
        <title>Divergent and convergent evolution of fungal pathogenicity.</title>
        <authorList>
            <person name="Shang Y."/>
            <person name="Xiao G."/>
            <person name="Zheng P."/>
            <person name="Cen K."/>
            <person name="Zhan S."/>
            <person name="Wang C."/>
        </authorList>
    </citation>
    <scope>NUCLEOTIDE SEQUENCE [LARGE SCALE GENOMIC DNA]</scope>
    <source>
        <strain evidence="6 7">RCEF 264</strain>
    </source>
</reference>
<dbReference type="SUPFAM" id="SSF51735">
    <property type="entry name" value="NAD(P)-binding Rossmann-fold domains"/>
    <property type="match status" value="1"/>
</dbReference>
<dbReference type="GO" id="GO:0070402">
    <property type="term" value="F:NADPH binding"/>
    <property type="evidence" value="ECO:0007669"/>
    <property type="project" value="TreeGrafter"/>
</dbReference>
<keyword evidence="4" id="KW-1133">Transmembrane helix</keyword>
<dbReference type="Gene3D" id="3.90.180.10">
    <property type="entry name" value="Medium-chain alcohol dehydrogenases, catalytic domain"/>
    <property type="match status" value="1"/>
</dbReference>
<feature type="transmembrane region" description="Helical" evidence="4">
    <location>
        <begin position="247"/>
        <end position="268"/>
    </location>
</feature>
<evidence type="ECO:0000313" key="6">
    <source>
        <dbReference type="EMBL" id="OAA68120.1"/>
    </source>
</evidence>
<organism evidence="6 7">
    <name type="scientific">Niveomyces insectorum RCEF 264</name>
    <dbReference type="NCBI Taxonomy" id="1081102"/>
    <lineage>
        <taxon>Eukaryota</taxon>
        <taxon>Fungi</taxon>
        <taxon>Dikarya</taxon>
        <taxon>Ascomycota</taxon>
        <taxon>Pezizomycotina</taxon>
        <taxon>Sordariomycetes</taxon>
        <taxon>Hypocreomycetidae</taxon>
        <taxon>Hypocreales</taxon>
        <taxon>Cordycipitaceae</taxon>
        <taxon>Niveomyces</taxon>
    </lineage>
</organism>
<evidence type="ECO:0000256" key="3">
    <source>
        <dbReference type="ARBA" id="ARBA00023002"/>
    </source>
</evidence>
<name>A0A168A158_9HYPO</name>
<sequence length="340" mass="36406">MSTFMRAVDVQGGAGGTDALFINDKTPKPTAGPGQAVVQVKAFGLNRMDLIQREGRYPVPARAPKTMGVEFSGVVESLGSDTDGTQLAVGDAVFGLCAGGAYAEYVLVAARMLIRKPPYLTWVEAAGIPETWLTSLQALHEVGGFRGDLGQTALFHAGASGVSIAGIQLARLAGASAVYATAGSDAKCAFIVRELGAKAAFNYKAPENWADRVLQATDQRGVDFIVDFVAADYFQRNLDVAALDGHIVLLAALSGLILPAGVNIAGLLRKRLRLEGSSLRNREPDYQVRLRDRLEAVLPHFQSGELKLFTDKVFPWTQIRDAHEYMAKDVSTGKIICTIP</sequence>
<keyword evidence="3" id="KW-0560">Oxidoreductase</keyword>
<dbReference type="InterPro" id="IPR036291">
    <property type="entry name" value="NAD(P)-bd_dom_sf"/>
</dbReference>
<evidence type="ECO:0000256" key="1">
    <source>
        <dbReference type="ARBA" id="ARBA00005179"/>
    </source>
</evidence>
<dbReference type="InterPro" id="IPR020843">
    <property type="entry name" value="ER"/>
</dbReference>
<dbReference type="EMBL" id="AZHD01000001">
    <property type="protein sequence ID" value="OAA68120.1"/>
    <property type="molecule type" value="Genomic_DNA"/>
</dbReference>
<dbReference type="SMART" id="SM00829">
    <property type="entry name" value="PKS_ER"/>
    <property type="match status" value="1"/>
</dbReference>
<dbReference type="PANTHER" id="PTHR48106:SF18">
    <property type="entry name" value="QUINONE OXIDOREDUCTASE PIG3"/>
    <property type="match status" value="1"/>
</dbReference>
<dbReference type="AlphaFoldDB" id="A0A168A158"/>
<proteinExistence type="predicted"/>
<dbReference type="Pfam" id="PF00107">
    <property type="entry name" value="ADH_zinc_N"/>
    <property type="match status" value="1"/>
</dbReference>
<dbReference type="SUPFAM" id="SSF50129">
    <property type="entry name" value="GroES-like"/>
    <property type="match status" value="1"/>
</dbReference>
<dbReference type="GO" id="GO:0016651">
    <property type="term" value="F:oxidoreductase activity, acting on NAD(P)H"/>
    <property type="evidence" value="ECO:0007669"/>
    <property type="project" value="TreeGrafter"/>
</dbReference>
<dbReference type="PANTHER" id="PTHR48106">
    <property type="entry name" value="QUINONE OXIDOREDUCTASE PIG3-RELATED"/>
    <property type="match status" value="1"/>
</dbReference>
<feature type="domain" description="Enoyl reductase (ER)" evidence="5">
    <location>
        <begin position="15"/>
        <end position="337"/>
    </location>
</feature>
<dbReference type="STRING" id="1081102.A0A168A158"/>
<keyword evidence="7" id="KW-1185">Reference proteome</keyword>
<dbReference type="CDD" id="cd05276">
    <property type="entry name" value="p53_inducible_oxidoreductase"/>
    <property type="match status" value="1"/>
</dbReference>
<evidence type="ECO:0000313" key="7">
    <source>
        <dbReference type="Proteomes" id="UP000076874"/>
    </source>
</evidence>
<dbReference type="InterPro" id="IPR013154">
    <property type="entry name" value="ADH-like_N"/>
</dbReference>
<comment type="pathway">
    <text evidence="1">Secondary metabolite biosynthesis.</text>
</comment>
<evidence type="ECO:0000256" key="4">
    <source>
        <dbReference type="SAM" id="Phobius"/>
    </source>
</evidence>
<dbReference type="OrthoDB" id="203908at2759"/>
<comment type="caution">
    <text evidence="6">The sequence shown here is derived from an EMBL/GenBank/DDBJ whole genome shotgun (WGS) entry which is preliminary data.</text>
</comment>
<keyword evidence="4" id="KW-0472">Membrane</keyword>
<protein>
    <submittedName>
        <fullName evidence="6">Quinone oxidoreductase</fullName>
    </submittedName>
</protein>
<dbReference type="InterPro" id="IPR014189">
    <property type="entry name" value="Quinone_OxRdtase_PIG3"/>
</dbReference>
<dbReference type="InterPro" id="IPR013149">
    <property type="entry name" value="ADH-like_C"/>
</dbReference>
<keyword evidence="4" id="KW-0812">Transmembrane</keyword>
<dbReference type="Proteomes" id="UP000076874">
    <property type="component" value="Unassembled WGS sequence"/>
</dbReference>
<dbReference type="Pfam" id="PF08240">
    <property type="entry name" value="ADH_N"/>
    <property type="match status" value="1"/>
</dbReference>
<gene>
    <name evidence="6" type="ORF">SPI_00315</name>
</gene>
<dbReference type="Gene3D" id="3.40.50.720">
    <property type="entry name" value="NAD(P)-binding Rossmann-like Domain"/>
    <property type="match status" value="1"/>
</dbReference>
<evidence type="ECO:0000256" key="2">
    <source>
        <dbReference type="ARBA" id="ARBA00022857"/>
    </source>
</evidence>